<feature type="region of interest" description="Disordered" evidence="2">
    <location>
        <begin position="1451"/>
        <end position="1470"/>
    </location>
</feature>
<name>A0ABY2ZCM2_9GAMM</name>
<evidence type="ECO:0000259" key="5">
    <source>
        <dbReference type="Pfam" id="PF20148"/>
    </source>
</evidence>
<keyword evidence="3" id="KW-0812">Transmembrane</keyword>
<keyword evidence="3" id="KW-1133">Transmembrane helix</keyword>
<organism evidence="6 7">
    <name type="scientific">Pantoea eucalypti</name>
    <dbReference type="NCBI Taxonomy" id="470933"/>
    <lineage>
        <taxon>Bacteria</taxon>
        <taxon>Pseudomonadati</taxon>
        <taxon>Pseudomonadota</taxon>
        <taxon>Gammaproteobacteria</taxon>
        <taxon>Enterobacterales</taxon>
        <taxon>Erwiniaceae</taxon>
        <taxon>Pantoea</taxon>
    </lineage>
</organism>
<dbReference type="InterPro" id="IPR001826">
    <property type="entry name" value="RHS"/>
</dbReference>
<comment type="caution">
    <text evidence="6">The sequence shown here is derived from an EMBL/GenBank/DDBJ whole genome shotgun (WGS) entry which is preliminary data.</text>
</comment>
<evidence type="ECO:0000313" key="6">
    <source>
        <dbReference type="EMBL" id="TPV30799.1"/>
    </source>
</evidence>
<comment type="similarity">
    <text evidence="1">Belongs to the RHS family.</text>
</comment>
<dbReference type="NCBIfam" id="TIGR03696">
    <property type="entry name" value="Rhs_assc_core"/>
    <property type="match status" value="1"/>
</dbReference>
<dbReference type="Pfam" id="PF20148">
    <property type="entry name" value="DUF6531"/>
    <property type="match status" value="1"/>
</dbReference>
<evidence type="ECO:0000313" key="7">
    <source>
        <dbReference type="Proteomes" id="UP000315469"/>
    </source>
</evidence>
<evidence type="ECO:0000259" key="4">
    <source>
        <dbReference type="Pfam" id="PF03527"/>
    </source>
</evidence>
<dbReference type="InterPro" id="IPR045351">
    <property type="entry name" value="DUF6531"/>
</dbReference>
<dbReference type="PANTHER" id="PTHR32305:SF15">
    <property type="entry name" value="PROTEIN RHSA-RELATED"/>
    <property type="match status" value="1"/>
</dbReference>
<dbReference type="Proteomes" id="UP000315469">
    <property type="component" value="Unassembled WGS sequence"/>
</dbReference>
<dbReference type="Pfam" id="PF05593">
    <property type="entry name" value="RHS_repeat"/>
    <property type="match status" value="3"/>
</dbReference>
<proteinExistence type="inferred from homology"/>
<dbReference type="PRINTS" id="PR00394">
    <property type="entry name" value="RHSPROTEIN"/>
</dbReference>
<dbReference type="RefSeq" id="WP_039661310.1">
    <property type="nucleotide sequence ID" value="NZ_CP045720.1"/>
</dbReference>
<dbReference type="Gene3D" id="2.60.200.60">
    <property type="match status" value="1"/>
</dbReference>
<feature type="domain" description="RHS protein conserved region" evidence="4">
    <location>
        <begin position="1270"/>
        <end position="1306"/>
    </location>
</feature>
<dbReference type="Pfam" id="PF05488">
    <property type="entry name" value="PAAR_motif"/>
    <property type="match status" value="1"/>
</dbReference>
<reference evidence="6 7" key="1">
    <citation type="submission" date="2019-06" db="EMBL/GenBank/DDBJ databases">
        <title>Taxogenomics and systematics of the genus Pantoea.</title>
        <authorList>
            <person name="Tambong J.T."/>
        </authorList>
    </citation>
    <scope>NUCLEOTIDE SEQUENCE [LARGE SCALE GENOMIC DNA]</scope>
    <source>
        <strain evidence="6 7">LMG 24197</strain>
    </source>
</reference>
<gene>
    <name evidence="6" type="ORF">FJW02_19850</name>
</gene>
<feature type="transmembrane region" description="Helical" evidence="3">
    <location>
        <begin position="31"/>
        <end position="57"/>
    </location>
</feature>
<dbReference type="GeneID" id="90521463"/>
<keyword evidence="7" id="KW-1185">Reference proteome</keyword>
<dbReference type="SUPFAM" id="SSF69304">
    <property type="entry name" value="Tricorn protease N-terminal domain"/>
    <property type="match status" value="1"/>
</dbReference>
<accession>A0ABY2ZCM2</accession>
<keyword evidence="3" id="KW-0472">Membrane</keyword>
<dbReference type="NCBIfam" id="TIGR01643">
    <property type="entry name" value="YD_repeat_2x"/>
    <property type="match status" value="3"/>
</dbReference>
<dbReference type="InterPro" id="IPR050708">
    <property type="entry name" value="T6SS_VgrG/RHS"/>
</dbReference>
<dbReference type="InterPro" id="IPR008727">
    <property type="entry name" value="PAAR_motif"/>
</dbReference>
<evidence type="ECO:0000256" key="3">
    <source>
        <dbReference type="SAM" id="Phobius"/>
    </source>
</evidence>
<dbReference type="PANTHER" id="PTHR32305">
    <property type="match status" value="1"/>
</dbReference>
<dbReference type="InterPro" id="IPR031325">
    <property type="entry name" value="RHS_repeat"/>
</dbReference>
<dbReference type="InterPro" id="IPR006530">
    <property type="entry name" value="YD"/>
</dbReference>
<sequence>MTDFIAARIDDPLVHSSALADFVGGLVEGAIVAGVMLAAGTGIGAVIGGAAIAGLIFSGKLEEIGDAAGKFVDSVIDPGPPDAIIISGSDDVLIMGKKAARAAGTVDRGYLNMPVAQDEGIDWAGIGMLALTGVAMAMKTTLNPGAALMSVAEKASHITSDDIKDWGKSVWTSLTQPVVESANPYAAPMPQDKVACAKGHMVTSSNFIAQGSKKVLINNQPAARNGDKSTCEAVIKISENPRVRIGGDTITVRDIHSGKNMLAYMAGNLLGGALAGVLPQLIKFGYSRLILRGLAKEIICPLGGIVATEAAAQAVIKASSTAFPVNIATGAKILAQDEDLDFVLPDRIPLRWQRIYHSRNLAAGILGTGWMLPFETRLYRLPDNQLMFRDMTGRELGMGKVNTGDVIDFQEEGLKLFCSPNGAMVIQHHDGEHQLYEPDPLNMGEWRLHRLYDRHENAQYFEWNKQGQLVRIFSDNEALDVELEYQEWGRLSAVYQVCGNTRRCMVSYRYNEQNQLIMVSDADNIVLRQYGWDRASDMLAWHSFSTGLKVQYQWQPALDSRHWRVSSYQVLDEQASVLENWRINTDEKERIAYVSNDEGVSSQHRWDMLYRITAYTDEHGGSWAFNWAGTSEQLNEMVQPDGARWEYAFDARGNLTMERDPLERTTLKTWHPLYALPLKEVLPNGAVWQYEYNLAGDVVSLTDPEGATTLFKWNEQGDLVERIDAHCNRHCFWWDSRGQLIREEDCSGYPARRQYDDTGRLVSITDALGNTQRFAWSPAGRLEILTRPDGRETRFEYNKAGLLCGQSIEGILAHKVTLNSRGQVIEAVDPAGQKTQFRFNRAGRLTTLINSNMQEWHFSYSSTGLLQQQQDYAGRKTEYHYNALQQVESLIRYPDSSSEMPPQVTNYEYDALGRMTARETCEHRTEFRHSALALEICRAPYQEWRQAAIEMRDPEHAEYQIFTYNKLGRLISEKNHSGEYCHQYDALNNLSATSYPDGQKIDFLRYGSGHLLEIQLSFNAKKLSLAGYQRDRLHRETNRTQGVLTQETYYDVAGRISHRRCLDNPRKTLIAERRYQWDQADQIIRQIYTDGTPSSPQEKYRQLLWGYDAAGRVTQSIMPGCDEQFLYDAADNQTTQDLHPVRNNMLRRLDGVRWEYDGFGRMTERHDSHRGIVQRFFYDSEHRISDVQIEGDIEFSRAQYLYDALGRRTEKRVWRHRQEQPECTKFAWLGMQLVGESSTHRPDTGVRYVYAENSYEPLARIDSTGAHSDIYWYHTEINGLPDRLTDEEGKSVWRGNFSVWGRTLSEQCNASWGVPQNLRFQGQYLDRETGLHYNTLRYYDPRGGRYTQPDPIGLKGGLNTYTYVNDPMVWVDPLGLIPWEKGTFNSWFNGASVQDIIDNKSAVESALRSPGGMHEMFPVSIASKAKELGFSAEELKAMTVPTSEITFINVTDRNGMPVPNGPHHGSKAGRHFHNKLISDLKSAETKMQAIDIIETHHSIHMKRTGCF</sequence>
<evidence type="ECO:0000256" key="2">
    <source>
        <dbReference type="SAM" id="MobiDB-lite"/>
    </source>
</evidence>
<evidence type="ECO:0000256" key="1">
    <source>
        <dbReference type="ARBA" id="ARBA00009455"/>
    </source>
</evidence>
<protein>
    <submittedName>
        <fullName evidence="6">RHS repeat protein</fullName>
    </submittedName>
</protein>
<dbReference type="Pfam" id="PF03527">
    <property type="entry name" value="RHS"/>
    <property type="match status" value="1"/>
</dbReference>
<dbReference type="Gene3D" id="2.180.10.10">
    <property type="entry name" value="RHS repeat-associated core"/>
    <property type="match status" value="3"/>
</dbReference>
<dbReference type="InterPro" id="IPR022385">
    <property type="entry name" value="Rhs_assc_core"/>
</dbReference>
<dbReference type="EMBL" id="VHJB01000088">
    <property type="protein sequence ID" value="TPV30799.1"/>
    <property type="molecule type" value="Genomic_DNA"/>
</dbReference>
<feature type="domain" description="DUF6531" evidence="5">
    <location>
        <begin position="324"/>
        <end position="396"/>
    </location>
</feature>